<evidence type="ECO:0000313" key="4">
    <source>
        <dbReference type="EMBL" id="SCZ85139.1"/>
    </source>
</evidence>
<accession>A0A1G5SFG8</accession>
<dbReference type="OrthoDB" id="9814800at2"/>
<feature type="region of interest" description="Disordered" evidence="1">
    <location>
        <begin position="126"/>
        <end position="145"/>
    </location>
</feature>
<dbReference type="Pfam" id="PF13435">
    <property type="entry name" value="Cytochrome_C554"/>
    <property type="match status" value="1"/>
</dbReference>
<dbReference type="SUPFAM" id="SSF48695">
    <property type="entry name" value="Multiheme cytochromes"/>
    <property type="match status" value="1"/>
</dbReference>
<reference evidence="4 5" key="1">
    <citation type="submission" date="2016-10" db="EMBL/GenBank/DDBJ databases">
        <authorList>
            <person name="de Groot N.N."/>
        </authorList>
    </citation>
    <scope>NUCLEOTIDE SEQUENCE [LARGE SCALE GENOMIC DNA]</scope>
    <source>
        <strain evidence="4">1</strain>
    </source>
</reference>
<dbReference type="Proteomes" id="UP000198729">
    <property type="component" value="Unassembled WGS sequence"/>
</dbReference>
<evidence type="ECO:0000259" key="3">
    <source>
        <dbReference type="Pfam" id="PF13435"/>
    </source>
</evidence>
<gene>
    <name evidence="4" type="primary">cycA</name>
    <name evidence="4" type="ORF">NSMM_350003</name>
</gene>
<keyword evidence="2" id="KW-0732">Signal</keyword>
<dbReference type="NCBIfam" id="NF043010">
    <property type="entry name" value="Cyt554_Nsmonas"/>
    <property type="match status" value="1"/>
</dbReference>
<dbReference type="Gene3D" id="1.10.1130.10">
    <property type="entry name" value="Flavocytochrome C3, Chain A"/>
    <property type="match status" value="1"/>
</dbReference>
<dbReference type="InterPro" id="IPR053596">
    <property type="entry name" value="Cytochrome_c-554-like"/>
</dbReference>
<dbReference type="InterPro" id="IPR036280">
    <property type="entry name" value="Multihaem_cyt_sf"/>
</dbReference>
<protein>
    <submittedName>
        <fullName evidence="4">Cytochrome c-554</fullName>
    </submittedName>
</protein>
<name>A0A1G5SFG8_9PROT</name>
<keyword evidence="5" id="KW-1185">Reference proteome</keyword>
<feature type="domain" description="Cytochrome c-552/4" evidence="3">
    <location>
        <begin position="34"/>
        <end position="117"/>
    </location>
</feature>
<proteinExistence type="predicted"/>
<feature type="chain" id="PRO_5011448983" evidence="2">
    <location>
        <begin position="25"/>
        <end position="236"/>
    </location>
</feature>
<organism evidence="4 5">
    <name type="scientific">Nitrosomonas mobilis</name>
    <dbReference type="NCBI Taxonomy" id="51642"/>
    <lineage>
        <taxon>Bacteria</taxon>
        <taxon>Pseudomonadati</taxon>
        <taxon>Pseudomonadota</taxon>
        <taxon>Betaproteobacteria</taxon>
        <taxon>Nitrosomonadales</taxon>
        <taxon>Nitrosomonadaceae</taxon>
        <taxon>Nitrosomonas</taxon>
    </lineage>
</organism>
<evidence type="ECO:0000313" key="5">
    <source>
        <dbReference type="Proteomes" id="UP000198729"/>
    </source>
</evidence>
<dbReference type="STRING" id="51642.NSMM_350003"/>
<dbReference type="AlphaFoldDB" id="A0A1G5SFG8"/>
<evidence type="ECO:0000256" key="2">
    <source>
        <dbReference type="SAM" id="SignalP"/>
    </source>
</evidence>
<dbReference type="EMBL" id="FMWO01000042">
    <property type="protein sequence ID" value="SCZ85139.1"/>
    <property type="molecule type" value="Genomic_DNA"/>
</dbReference>
<sequence length="236" mass="26338">MKLITLAQLLVVALFTLMTGNLMAAEAPFEGRKKCSSCHKAQAKSWSKTAHAKAMKSLEPNAKKEAKIKAKLDPAKDYTQDKDCVGCHVDGFNKKGGYSIDSPKKVLAAVGCESCHGAGRQYRGDHRKAGQAFEKSGKTTSRKVPADKGQDFHFEESCNACHLNYEGSPWKGAKPPYTPFTPDVDEKYTFKFDEMVKDEKAMHEHYKLDGVYTGEPKFKYHDEFQASAKETKKEKD</sequence>
<dbReference type="InterPro" id="IPR023155">
    <property type="entry name" value="Cyt_c-552/4"/>
</dbReference>
<dbReference type="RefSeq" id="WP_090285170.1">
    <property type="nucleotide sequence ID" value="NZ_FMWO01000042.1"/>
</dbReference>
<feature type="signal peptide" evidence="2">
    <location>
        <begin position="1"/>
        <end position="24"/>
    </location>
</feature>
<evidence type="ECO:0000256" key="1">
    <source>
        <dbReference type="SAM" id="MobiDB-lite"/>
    </source>
</evidence>